<dbReference type="RefSeq" id="WP_208740202.1">
    <property type="nucleotide sequence ID" value="NZ_CP024915.1"/>
</dbReference>
<name>A0A2L0UIM2_9MICC</name>
<evidence type="ECO:0000313" key="3">
    <source>
        <dbReference type="Proteomes" id="UP000239187"/>
    </source>
</evidence>
<dbReference type="AlphaFoldDB" id="A0A2L0UIM2"/>
<gene>
    <name evidence="2" type="ORF">CVO76_16685</name>
</gene>
<dbReference type="Proteomes" id="UP000239187">
    <property type="component" value="Chromosome"/>
</dbReference>
<feature type="non-terminal residue" evidence="2">
    <location>
        <position position="1"/>
    </location>
</feature>
<evidence type="ECO:0000256" key="1">
    <source>
        <dbReference type="SAM" id="Phobius"/>
    </source>
</evidence>
<keyword evidence="1" id="KW-0472">Membrane</keyword>
<dbReference type="EMBL" id="CP024915">
    <property type="protein sequence ID" value="AUZ89087.1"/>
    <property type="molecule type" value="Genomic_DNA"/>
</dbReference>
<feature type="transmembrane region" description="Helical" evidence="1">
    <location>
        <begin position="7"/>
        <end position="28"/>
    </location>
</feature>
<reference evidence="2 3" key="1">
    <citation type="submission" date="2017-11" db="EMBL/GenBank/DDBJ databases">
        <title>Draft genome of Arthrobacter agilis strain UMCV2, a plant growth-promoting rhizobacterium and biocontrol capacity of phytopathogenic fungi.</title>
        <authorList>
            <person name="Martinez-Camara R."/>
            <person name="Santoyo G."/>
            <person name="Moreno-Hagelsieb G."/>
            <person name="Valencia-Cantero E."/>
        </authorList>
    </citation>
    <scope>NUCLEOTIDE SEQUENCE [LARGE SCALE GENOMIC DNA]</scope>
    <source>
        <strain evidence="2 3">UMCV2</strain>
    </source>
</reference>
<organism evidence="2 3">
    <name type="scientific">Arthrobacter agilis</name>
    <dbReference type="NCBI Taxonomy" id="37921"/>
    <lineage>
        <taxon>Bacteria</taxon>
        <taxon>Bacillati</taxon>
        <taxon>Actinomycetota</taxon>
        <taxon>Actinomycetes</taxon>
        <taxon>Micrococcales</taxon>
        <taxon>Micrococcaceae</taxon>
        <taxon>Arthrobacter</taxon>
    </lineage>
</organism>
<sequence>ATRARRSWFVAGTLAVLFALAYTVGWFLGPRPDAVLHQSAGGGDEVVFSMLDFLGADVDRSSIRGYEPYRGVEPWFAVDRQGLQCFMIIDRSGPMVDGANCVPPGVGLFADIGTLHLSREDPGASLPDGSIIRFHHRGDSVDVFVYPASKAD</sequence>
<proteinExistence type="predicted"/>
<accession>A0A2L0UIM2</accession>
<evidence type="ECO:0000313" key="2">
    <source>
        <dbReference type="EMBL" id="AUZ89087.1"/>
    </source>
</evidence>
<protein>
    <submittedName>
        <fullName evidence="2">Uncharacterized protein</fullName>
    </submittedName>
</protein>
<keyword evidence="1" id="KW-1133">Transmembrane helix</keyword>
<keyword evidence="1" id="KW-0812">Transmembrane</keyword>